<dbReference type="WBParaSite" id="ACRNAN_scaffold2798.g26431.t1">
    <property type="protein sequence ID" value="ACRNAN_scaffold2798.g26431.t1"/>
    <property type="gene ID" value="ACRNAN_scaffold2798.g26431"/>
</dbReference>
<accession>A0A914DHZ9</accession>
<sequence>MGSCDFSLEFFTYDNVDGDFNLTTFALAPEDLNIKIPFIKAAQSIIGSKLKLFSTPWTAPKWMKTDQVISGYWTLKGDVGGPYYQTWANYFIRLVLDVVVNGHLGQAMEIGHVEMIMLMIF</sequence>
<keyword evidence="6" id="KW-0443">Lipid metabolism</keyword>
<dbReference type="InterPro" id="IPR017853">
    <property type="entry name" value="GH"/>
</dbReference>
<proteinExistence type="inferred from homology"/>
<dbReference type="GO" id="GO:0016020">
    <property type="term" value="C:membrane"/>
    <property type="evidence" value="ECO:0007669"/>
    <property type="project" value="GOC"/>
</dbReference>
<evidence type="ECO:0000256" key="2">
    <source>
        <dbReference type="ARBA" id="ARBA00005382"/>
    </source>
</evidence>
<name>A0A914DHZ9_9BILA</name>
<organism evidence="8 9">
    <name type="scientific">Acrobeloides nanus</name>
    <dbReference type="NCBI Taxonomy" id="290746"/>
    <lineage>
        <taxon>Eukaryota</taxon>
        <taxon>Metazoa</taxon>
        <taxon>Ecdysozoa</taxon>
        <taxon>Nematoda</taxon>
        <taxon>Chromadorea</taxon>
        <taxon>Rhabditida</taxon>
        <taxon>Tylenchina</taxon>
        <taxon>Cephalobomorpha</taxon>
        <taxon>Cephaloboidea</taxon>
        <taxon>Cephalobidae</taxon>
        <taxon>Acrobeloides</taxon>
    </lineage>
</organism>
<keyword evidence="6" id="KW-0746">Sphingolipid metabolism</keyword>
<dbReference type="GO" id="GO:0004348">
    <property type="term" value="F:glucosylceramidase activity"/>
    <property type="evidence" value="ECO:0007669"/>
    <property type="project" value="UniProtKB-EC"/>
</dbReference>
<comment type="similarity">
    <text evidence="2 6">Belongs to the glycosyl hydrolase 30 family.</text>
</comment>
<reference evidence="9" key="1">
    <citation type="submission" date="2022-11" db="UniProtKB">
        <authorList>
            <consortium name="WormBaseParasite"/>
        </authorList>
    </citation>
    <scope>IDENTIFICATION</scope>
</reference>
<dbReference type="EC" id="3.2.1.45" evidence="3 6"/>
<comment type="catalytic activity">
    <reaction evidence="1">
        <text>a beta-D-glucosyl-(1&lt;-&gt;1')-N-acylsphing-4-enine + H2O = an N-acylsphing-4-enine + D-glucose</text>
        <dbReference type="Rhea" id="RHEA:13269"/>
        <dbReference type="ChEBI" id="CHEBI:4167"/>
        <dbReference type="ChEBI" id="CHEBI:15377"/>
        <dbReference type="ChEBI" id="CHEBI:22801"/>
        <dbReference type="ChEBI" id="CHEBI:52639"/>
        <dbReference type="EC" id="3.2.1.45"/>
    </reaction>
    <physiologicalReaction direction="left-to-right" evidence="1">
        <dbReference type="Rhea" id="RHEA:13270"/>
    </physiologicalReaction>
</comment>
<dbReference type="Gene3D" id="3.20.20.80">
    <property type="entry name" value="Glycosidases"/>
    <property type="match status" value="1"/>
</dbReference>
<dbReference type="Proteomes" id="UP000887540">
    <property type="component" value="Unplaced"/>
</dbReference>
<evidence type="ECO:0000256" key="4">
    <source>
        <dbReference type="ARBA" id="ARBA00022729"/>
    </source>
</evidence>
<evidence type="ECO:0000256" key="1">
    <source>
        <dbReference type="ARBA" id="ARBA00001013"/>
    </source>
</evidence>
<dbReference type="AlphaFoldDB" id="A0A914DHZ9"/>
<dbReference type="SUPFAM" id="SSF51445">
    <property type="entry name" value="(Trans)glycosidases"/>
    <property type="match status" value="1"/>
</dbReference>
<dbReference type="InterPro" id="IPR001139">
    <property type="entry name" value="Glyco_hydro_30"/>
</dbReference>
<keyword evidence="4" id="KW-0732">Signal</keyword>
<keyword evidence="6" id="KW-0326">Glycosidase</keyword>
<protein>
    <recommendedName>
        <fullName evidence="3 6">Glucosylceramidase</fullName>
        <ecNumber evidence="3 6">3.2.1.45</ecNumber>
    </recommendedName>
</protein>
<evidence type="ECO:0000256" key="5">
    <source>
        <dbReference type="ARBA" id="ARBA00022801"/>
    </source>
</evidence>
<evidence type="ECO:0000256" key="6">
    <source>
        <dbReference type="RuleBase" id="RU361188"/>
    </source>
</evidence>
<dbReference type="InterPro" id="IPR033453">
    <property type="entry name" value="Glyco_hydro_30_TIM-barrel"/>
</dbReference>
<evidence type="ECO:0000313" key="8">
    <source>
        <dbReference type="Proteomes" id="UP000887540"/>
    </source>
</evidence>
<keyword evidence="5 6" id="KW-0378">Hydrolase</keyword>
<dbReference type="PANTHER" id="PTHR11069">
    <property type="entry name" value="GLUCOSYLCERAMIDASE"/>
    <property type="match status" value="1"/>
</dbReference>
<evidence type="ECO:0000259" key="7">
    <source>
        <dbReference type="Pfam" id="PF02055"/>
    </source>
</evidence>
<dbReference type="GO" id="GO:0006680">
    <property type="term" value="P:glucosylceramide catabolic process"/>
    <property type="evidence" value="ECO:0007669"/>
    <property type="project" value="TreeGrafter"/>
</dbReference>
<evidence type="ECO:0000313" key="9">
    <source>
        <dbReference type="WBParaSite" id="ACRNAN_scaffold2798.g26431.t1"/>
    </source>
</evidence>
<dbReference type="Pfam" id="PF02055">
    <property type="entry name" value="Glyco_hydro_30"/>
    <property type="match status" value="1"/>
</dbReference>
<keyword evidence="8" id="KW-1185">Reference proteome</keyword>
<dbReference type="PANTHER" id="PTHR11069:SF23">
    <property type="entry name" value="LYSOSOMAL ACID GLUCOSYLCERAMIDASE"/>
    <property type="match status" value="1"/>
</dbReference>
<dbReference type="PRINTS" id="PR00843">
    <property type="entry name" value="GLHYDRLASE30"/>
</dbReference>
<evidence type="ECO:0000256" key="3">
    <source>
        <dbReference type="ARBA" id="ARBA00012658"/>
    </source>
</evidence>
<feature type="domain" description="Glycosyl hydrolase family 30 TIM-barrel" evidence="7">
    <location>
        <begin position="1"/>
        <end position="95"/>
    </location>
</feature>